<feature type="domain" description="Fibronectin type-III" evidence="4">
    <location>
        <begin position="176"/>
        <end position="270"/>
    </location>
</feature>
<feature type="chain" id="PRO_5019245822" evidence="2">
    <location>
        <begin position="19"/>
        <end position="512"/>
    </location>
</feature>
<protein>
    <submittedName>
        <fullName evidence="5">Receptor-type tyrosine-protein phosphatase H</fullName>
    </submittedName>
</protein>
<dbReference type="Gene3D" id="3.10.100.10">
    <property type="entry name" value="Mannose-Binding Protein A, subunit A"/>
    <property type="match status" value="1"/>
</dbReference>
<dbReference type="SMART" id="SM00034">
    <property type="entry name" value="CLECT"/>
    <property type="match status" value="1"/>
</dbReference>
<organism evidence="5 6">
    <name type="scientific">Acipenser ruthenus</name>
    <name type="common">Sterlet sturgeon</name>
    <dbReference type="NCBI Taxonomy" id="7906"/>
    <lineage>
        <taxon>Eukaryota</taxon>
        <taxon>Metazoa</taxon>
        <taxon>Chordata</taxon>
        <taxon>Craniata</taxon>
        <taxon>Vertebrata</taxon>
        <taxon>Euteleostomi</taxon>
        <taxon>Actinopterygii</taxon>
        <taxon>Chondrostei</taxon>
        <taxon>Acipenseriformes</taxon>
        <taxon>Acipenseridae</taxon>
        <taxon>Acipenser</taxon>
    </lineage>
</organism>
<dbReference type="PANTHER" id="PTHR46708:SF11">
    <property type="entry name" value="RECEPTOR-TYPE TYROSINE-PROTEIN PHOSPHATASE ETA-LIKE"/>
    <property type="match status" value="1"/>
</dbReference>
<evidence type="ECO:0000313" key="6">
    <source>
        <dbReference type="Proteomes" id="UP000289886"/>
    </source>
</evidence>
<gene>
    <name evidence="5" type="ORF">EOD39_9175</name>
</gene>
<dbReference type="SUPFAM" id="SSF56436">
    <property type="entry name" value="C-type lectin-like"/>
    <property type="match status" value="1"/>
</dbReference>
<dbReference type="InterPro" id="IPR001304">
    <property type="entry name" value="C-type_lectin-like"/>
</dbReference>
<keyword evidence="2" id="KW-0732">Signal</keyword>
<evidence type="ECO:0000259" key="3">
    <source>
        <dbReference type="PROSITE" id="PS50041"/>
    </source>
</evidence>
<dbReference type="CDD" id="cd00063">
    <property type="entry name" value="FN3"/>
    <property type="match status" value="4"/>
</dbReference>
<dbReference type="PROSITE" id="PS51257">
    <property type="entry name" value="PROKAR_LIPOPROTEIN"/>
    <property type="match status" value="1"/>
</dbReference>
<dbReference type="InterPro" id="IPR050991">
    <property type="entry name" value="ECM_Regulatory_Proteins"/>
</dbReference>
<feature type="domain" description="C-type lectin" evidence="3">
    <location>
        <begin position="17"/>
        <end position="111"/>
    </location>
</feature>
<dbReference type="InterPro" id="IPR016187">
    <property type="entry name" value="CTDL_fold"/>
</dbReference>
<proteinExistence type="predicted"/>
<dbReference type="AlphaFoldDB" id="A0A444U1P4"/>
<dbReference type="InterPro" id="IPR003961">
    <property type="entry name" value="FN3_dom"/>
</dbReference>
<dbReference type="PROSITE" id="PS50853">
    <property type="entry name" value="FN3"/>
    <property type="match status" value="3"/>
</dbReference>
<feature type="domain" description="Fibronectin type-III" evidence="4">
    <location>
        <begin position="88"/>
        <end position="175"/>
    </location>
</feature>
<dbReference type="InterPro" id="IPR013783">
    <property type="entry name" value="Ig-like_fold"/>
</dbReference>
<evidence type="ECO:0000256" key="2">
    <source>
        <dbReference type="SAM" id="SignalP"/>
    </source>
</evidence>
<sequence>MEKTLGVCLVLFATSCSAQRSYHLISLSKTWAEAQHYCRSCYSDLVTVTPQNEPVLTASATDTWIGLQRIPGGWQWSDGDGSSYYKWAPDSYTGLLSVPVVTGTSLTLHWNPAPGLVDHYRIEVSGQTSQTFTVNTQTAVVTSLTPGCLYTVHVFPVKCVKDWPPASTSVYTAPVPPGQLMADSVGPNSVSLSWGRPAGMDKIPHSFNITYCSSFWGHQGSTTAASNSTVISNLKPASQYVFNITTVQDDGNQSIPASASFFTRQLISDSVGPSSVSLSWGRPAGMDKIPHSFFISYSSALSGHNDSITSDSNSTVISNLRPGSEYVFCVTTMHDNGGWSSPVLIFLSTSPSPPGQLKADSVETNSVSLSWGRPAGMDKIPHSFNITYCSSFWGHQGSTTAASNSTVISNLKSGSEYVFNITTVQEHGGRSTPASTSLFTKVNEKRMIVAFHCNSQDPLACRDPKVKEEMLNQLKSKMGERYSGVYWSLKWRENGGGDCKQPITELTDLDEL</sequence>
<keyword evidence="6" id="KW-1185">Reference proteome</keyword>
<feature type="domain" description="Fibronectin type-III" evidence="4">
    <location>
        <begin position="353"/>
        <end position="445"/>
    </location>
</feature>
<evidence type="ECO:0000313" key="5">
    <source>
        <dbReference type="EMBL" id="RXM29070.1"/>
    </source>
</evidence>
<reference evidence="5 6" key="1">
    <citation type="submission" date="2019-01" db="EMBL/GenBank/DDBJ databases">
        <title>Draft Genome and Complete Hox-Cluster Characterization of the Sterlet Sturgeon (Acipenser ruthenus).</title>
        <authorList>
            <person name="Wei Q."/>
        </authorList>
    </citation>
    <scope>NUCLEOTIDE SEQUENCE [LARGE SCALE GENOMIC DNA]</scope>
    <source>
        <strain evidence="5">WHYD16114868_AA</strain>
        <tissue evidence="5">Blood</tissue>
    </source>
</reference>
<dbReference type="Proteomes" id="UP000289886">
    <property type="component" value="Unassembled WGS sequence"/>
</dbReference>
<keyword evidence="5" id="KW-0675">Receptor</keyword>
<name>A0A444U1P4_ACIRT</name>
<dbReference type="EMBL" id="SCEB01215537">
    <property type="protein sequence ID" value="RXM29070.1"/>
    <property type="molecule type" value="Genomic_DNA"/>
</dbReference>
<dbReference type="Pfam" id="PF00059">
    <property type="entry name" value="Lectin_C"/>
    <property type="match status" value="1"/>
</dbReference>
<accession>A0A444U1P4</accession>
<feature type="signal peptide" evidence="2">
    <location>
        <begin position="1"/>
        <end position="18"/>
    </location>
</feature>
<dbReference type="Gene3D" id="2.60.40.10">
    <property type="entry name" value="Immunoglobulins"/>
    <property type="match status" value="4"/>
</dbReference>
<dbReference type="SUPFAM" id="SSF49265">
    <property type="entry name" value="Fibronectin type III"/>
    <property type="match status" value="2"/>
</dbReference>
<evidence type="ECO:0000259" key="4">
    <source>
        <dbReference type="PROSITE" id="PS50853"/>
    </source>
</evidence>
<keyword evidence="1" id="KW-0677">Repeat</keyword>
<dbReference type="PANTHER" id="PTHR46708">
    <property type="entry name" value="TENASCIN"/>
    <property type="match status" value="1"/>
</dbReference>
<dbReference type="InterPro" id="IPR036116">
    <property type="entry name" value="FN3_sf"/>
</dbReference>
<dbReference type="PROSITE" id="PS50041">
    <property type="entry name" value="C_TYPE_LECTIN_2"/>
    <property type="match status" value="1"/>
</dbReference>
<comment type="caution">
    <text evidence="5">The sequence shown here is derived from an EMBL/GenBank/DDBJ whole genome shotgun (WGS) entry which is preliminary data.</text>
</comment>
<evidence type="ECO:0000256" key="1">
    <source>
        <dbReference type="ARBA" id="ARBA00022737"/>
    </source>
</evidence>
<dbReference type="SMART" id="SM00060">
    <property type="entry name" value="FN3"/>
    <property type="match status" value="4"/>
</dbReference>
<dbReference type="Pfam" id="PF00041">
    <property type="entry name" value="fn3"/>
    <property type="match status" value="4"/>
</dbReference>
<dbReference type="InterPro" id="IPR016186">
    <property type="entry name" value="C-type_lectin-like/link_sf"/>
</dbReference>